<proteinExistence type="predicted"/>
<feature type="domain" description="EF-hand" evidence="4">
    <location>
        <begin position="226"/>
        <end position="257"/>
    </location>
</feature>
<evidence type="ECO:0000259" key="4">
    <source>
        <dbReference type="PROSITE" id="PS50222"/>
    </source>
</evidence>
<keyword evidence="1" id="KW-0479">Metal-binding</keyword>
<dbReference type="InterPro" id="IPR018247">
    <property type="entry name" value="EF_Hand_1_Ca_BS"/>
</dbReference>
<feature type="domain" description="EF-hand" evidence="4">
    <location>
        <begin position="189"/>
        <end position="224"/>
    </location>
</feature>
<dbReference type="Proteomes" id="UP000050791">
    <property type="component" value="Unassembled WGS sequence"/>
</dbReference>
<evidence type="ECO:0000256" key="3">
    <source>
        <dbReference type="ARBA" id="ARBA00022837"/>
    </source>
</evidence>
<dbReference type="PANTHER" id="PTHR10891">
    <property type="entry name" value="EF-HAND CALCIUM-BINDING DOMAIN CONTAINING PROTEIN"/>
    <property type="match status" value="1"/>
</dbReference>
<dbReference type="PROSITE" id="PS50222">
    <property type="entry name" value="EF_HAND_2"/>
    <property type="match status" value="4"/>
</dbReference>
<evidence type="ECO:0000313" key="5">
    <source>
        <dbReference type="Proteomes" id="UP000050791"/>
    </source>
</evidence>
<accession>A0AA85AVU0</accession>
<protein>
    <recommendedName>
        <fullName evidence="4">EF-hand domain-containing protein</fullName>
    </recommendedName>
</protein>
<dbReference type="SUPFAM" id="SSF47473">
    <property type="entry name" value="EF-hand"/>
    <property type="match status" value="2"/>
</dbReference>
<dbReference type="InterPro" id="IPR011992">
    <property type="entry name" value="EF-hand-dom_pair"/>
</dbReference>
<keyword evidence="3" id="KW-0106">Calcium</keyword>
<evidence type="ECO:0000313" key="6">
    <source>
        <dbReference type="WBParaSite" id="SMTH1_14180.2"/>
    </source>
</evidence>
<dbReference type="SMART" id="SM00054">
    <property type="entry name" value="EFh"/>
    <property type="match status" value="5"/>
</dbReference>
<dbReference type="CDD" id="cd00051">
    <property type="entry name" value="EFh"/>
    <property type="match status" value="1"/>
</dbReference>
<dbReference type="Pfam" id="PF13405">
    <property type="entry name" value="EF-hand_6"/>
    <property type="match status" value="1"/>
</dbReference>
<feature type="domain" description="EF-hand" evidence="4">
    <location>
        <begin position="56"/>
        <end position="91"/>
    </location>
</feature>
<reference evidence="6" key="1">
    <citation type="submission" date="2023-11" db="UniProtKB">
        <authorList>
            <consortium name="WormBaseParasite"/>
        </authorList>
    </citation>
    <scope>IDENTIFICATION</scope>
</reference>
<feature type="domain" description="EF-hand" evidence="4">
    <location>
        <begin position="124"/>
        <end position="159"/>
    </location>
</feature>
<dbReference type="Gene3D" id="1.10.238.10">
    <property type="entry name" value="EF-hand"/>
    <property type="match status" value="3"/>
</dbReference>
<dbReference type="WBParaSite" id="SMTH1_14180.2">
    <property type="protein sequence ID" value="SMTH1_14180.2"/>
    <property type="gene ID" value="SMTH1_14180"/>
</dbReference>
<keyword evidence="2" id="KW-0677">Repeat</keyword>
<sequence>MFSITCNKKFFCNFISVTFPLNNNQMCVQIDRCIYINESIIDWGSRHIFEVMPRCLSSEELMELFNALDNNGDGVVSRQELTTCLVKAGISMAKVEQVMNQLDLNRDGFITLDEFKIALGLNKEPAAEWRRLFMQMDQDRSGEIDVNELQSLFDEAGMTVSRSVLDEWIRENDVDEEENSLRSPINSMSNKEALIRLFHKLDESGDGIISCDELYSGLSKAGVSSAVIKKIMDRLDLNGDGKVTFSEYEIAIGINNN</sequence>
<dbReference type="InterPro" id="IPR039647">
    <property type="entry name" value="EF_hand_pair_protein_CML-like"/>
</dbReference>
<name>A0AA85AVU0_9TREM</name>
<evidence type="ECO:0000256" key="1">
    <source>
        <dbReference type="ARBA" id="ARBA00022723"/>
    </source>
</evidence>
<dbReference type="Pfam" id="PF13499">
    <property type="entry name" value="EF-hand_7"/>
    <property type="match status" value="2"/>
</dbReference>
<dbReference type="PROSITE" id="PS00018">
    <property type="entry name" value="EF_HAND_1"/>
    <property type="match status" value="4"/>
</dbReference>
<dbReference type="GO" id="GO:0005509">
    <property type="term" value="F:calcium ion binding"/>
    <property type="evidence" value="ECO:0007669"/>
    <property type="project" value="InterPro"/>
</dbReference>
<dbReference type="AlphaFoldDB" id="A0AA85AVU0"/>
<evidence type="ECO:0000256" key="2">
    <source>
        <dbReference type="ARBA" id="ARBA00022737"/>
    </source>
</evidence>
<organism evidence="5 6">
    <name type="scientific">Schistosoma mattheei</name>
    <dbReference type="NCBI Taxonomy" id="31246"/>
    <lineage>
        <taxon>Eukaryota</taxon>
        <taxon>Metazoa</taxon>
        <taxon>Spiralia</taxon>
        <taxon>Lophotrochozoa</taxon>
        <taxon>Platyhelminthes</taxon>
        <taxon>Trematoda</taxon>
        <taxon>Digenea</taxon>
        <taxon>Strigeidida</taxon>
        <taxon>Schistosomatoidea</taxon>
        <taxon>Schistosomatidae</taxon>
        <taxon>Schistosoma</taxon>
    </lineage>
</organism>
<dbReference type="InterPro" id="IPR002048">
    <property type="entry name" value="EF_hand_dom"/>
</dbReference>